<evidence type="ECO:0000313" key="11">
    <source>
        <dbReference type="Proteomes" id="UP000427373"/>
    </source>
</evidence>
<organism evidence="10 11">
    <name type="scientific">Sulfurisphaera ohwakuensis</name>
    <dbReference type="NCBI Taxonomy" id="69656"/>
    <lineage>
        <taxon>Archaea</taxon>
        <taxon>Thermoproteota</taxon>
        <taxon>Thermoprotei</taxon>
        <taxon>Sulfolobales</taxon>
        <taxon>Sulfolobaceae</taxon>
        <taxon>Sulfurisphaera</taxon>
    </lineage>
</organism>
<proteinExistence type="inferred from homology"/>
<dbReference type="GO" id="GO:0003677">
    <property type="term" value="F:DNA binding"/>
    <property type="evidence" value="ECO:0007669"/>
    <property type="project" value="InterPro"/>
</dbReference>
<evidence type="ECO:0000256" key="4">
    <source>
        <dbReference type="ARBA" id="ARBA00022695"/>
    </source>
</evidence>
<dbReference type="GO" id="GO:0005737">
    <property type="term" value="C:cytoplasm"/>
    <property type="evidence" value="ECO:0007669"/>
    <property type="project" value="UniProtKB-SubCell"/>
</dbReference>
<evidence type="ECO:0000313" key="12">
    <source>
        <dbReference type="Proteomes" id="UP000582213"/>
    </source>
</evidence>
<dbReference type="GeneID" id="54122051"/>
<dbReference type="EMBL" id="JACHFY010000002">
    <property type="protein sequence ID" value="MBB5253079.1"/>
    <property type="molecule type" value="Genomic_DNA"/>
</dbReference>
<accession>A0A650CE02</accession>
<evidence type="ECO:0000256" key="2">
    <source>
        <dbReference type="ARBA" id="ARBA00022490"/>
    </source>
</evidence>
<dbReference type="InterPro" id="IPR023464">
    <property type="entry name" value="Rpo12"/>
</dbReference>
<dbReference type="RefSeq" id="WP_010978314.1">
    <property type="nucleotide sequence ID" value="NZ_AP031374.1"/>
</dbReference>
<dbReference type="SMR" id="A0A650CE02"/>
<keyword evidence="4 8" id="KW-0548">Nucleotidyltransferase</keyword>
<keyword evidence="2 8" id="KW-0963">Cytoplasm</keyword>
<feature type="binding site" evidence="8">
    <location>
        <position position="9"/>
    </location>
    <ligand>
        <name>Zn(2+)</name>
        <dbReference type="ChEBI" id="CHEBI:29105"/>
    </ligand>
</feature>
<dbReference type="Proteomes" id="UP000427373">
    <property type="component" value="Chromosome"/>
</dbReference>
<dbReference type="NCBIfam" id="NF001604">
    <property type="entry name" value="PRK00398.1-1"/>
    <property type="match status" value="1"/>
</dbReference>
<evidence type="ECO:0000256" key="3">
    <source>
        <dbReference type="ARBA" id="ARBA00022679"/>
    </source>
</evidence>
<keyword evidence="11" id="KW-1185">Reference proteome</keyword>
<evidence type="ECO:0000256" key="6">
    <source>
        <dbReference type="ARBA" id="ARBA00022833"/>
    </source>
</evidence>
<comment type="similarity">
    <text evidence="8">Belongs to the archaeal Rpo12/eukaryotic RPC10 RNA polymerase subunit family.</text>
</comment>
<reference evidence="10 11" key="1">
    <citation type="submission" date="2019-10" db="EMBL/GenBank/DDBJ databases">
        <title>Genome Sequences from Six Type Strain Members of the Archaeal Family Sulfolobaceae: Acidianus ambivalens, Acidianus infernus, Metallosphaera prunae, Stygiolobus azoricus, Sulfolobus metallicus, and Sulfurisphaera ohwakuensis.</title>
        <authorList>
            <person name="Counts J.A."/>
            <person name="Kelly R.M."/>
        </authorList>
    </citation>
    <scope>NUCLEOTIDE SEQUENCE [LARGE SCALE GENOMIC DNA]</scope>
    <source>
        <strain evidence="10 11">TA-1</strain>
    </source>
</reference>
<evidence type="ECO:0000256" key="7">
    <source>
        <dbReference type="ARBA" id="ARBA00023163"/>
    </source>
</evidence>
<evidence type="ECO:0000313" key="9">
    <source>
        <dbReference type="EMBL" id="MBB5253079.1"/>
    </source>
</evidence>
<comment type="catalytic activity">
    <reaction evidence="8">
        <text>RNA(n) + a ribonucleoside 5'-triphosphate = RNA(n+1) + diphosphate</text>
        <dbReference type="Rhea" id="RHEA:21248"/>
        <dbReference type="Rhea" id="RHEA-COMP:14527"/>
        <dbReference type="Rhea" id="RHEA-COMP:17342"/>
        <dbReference type="ChEBI" id="CHEBI:33019"/>
        <dbReference type="ChEBI" id="CHEBI:61557"/>
        <dbReference type="ChEBI" id="CHEBI:140395"/>
        <dbReference type="EC" id="2.7.7.6"/>
    </reaction>
</comment>
<dbReference type="EMBL" id="CP045484">
    <property type="protein sequence ID" value="QGR15998.1"/>
    <property type="molecule type" value="Genomic_DNA"/>
</dbReference>
<comment type="subunit">
    <text evidence="8">Part of the RNA polymerase complex.</text>
</comment>
<reference evidence="9 12" key="2">
    <citation type="submission" date="2020-08" db="EMBL/GenBank/DDBJ databases">
        <title>Genomic Encyclopedia of Type Strains, Phase IV (KMG-IV): sequencing the most valuable type-strain genomes for metagenomic binning, comparative biology and taxonomic classification.</title>
        <authorList>
            <person name="Goeker M."/>
        </authorList>
    </citation>
    <scope>NUCLEOTIDE SEQUENCE [LARGE SCALE GENOMIC DNA]</scope>
    <source>
        <strain evidence="9 12">DSM 12421</strain>
    </source>
</reference>
<gene>
    <name evidence="8" type="primary">rpo12</name>
    <name evidence="8" type="synonym">rpoP</name>
    <name evidence="10" type="ORF">D1869_01475</name>
    <name evidence="9" type="ORF">HNQ62_000812</name>
</gene>
<dbReference type="InterPro" id="IPR029040">
    <property type="entry name" value="RPABC4/Spt4"/>
</dbReference>
<dbReference type="OrthoDB" id="129238at2157"/>
<dbReference type="KEGG" id="soh:D1869_01475"/>
<evidence type="ECO:0000256" key="1">
    <source>
        <dbReference type="ARBA" id="ARBA00022478"/>
    </source>
</evidence>
<dbReference type="GO" id="GO:0006351">
    <property type="term" value="P:DNA-templated transcription"/>
    <property type="evidence" value="ECO:0007669"/>
    <property type="project" value="UniProtKB-UniRule"/>
</dbReference>
<keyword evidence="3 8" id="KW-0808">Transferase</keyword>
<keyword evidence="6 8" id="KW-0862">Zinc</keyword>
<keyword evidence="5 8" id="KW-0479">Metal-binding</keyword>
<comment type="subcellular location">
    <subcellularLocation>
        <location evidence="8">Cytoplasm</location>
    </subcellularLocation>
</comment>
<comment type="cofactor">
    <cofactor evidence="8">
        <name>Zn(2+)</name>
        <dbReference type="ChEBI" id="CHEBI:29105"/>
    </cofactor>
    <text evidence="8">Binds 1 zinc ion.</text>
</comment>
<dbReference type="AlphaFoldDB" id="A0A650CE02"/>
<dbReference type="InterPro" id="IPR006591">
    <property type="entry name" value="RNAP_P/RPABC4"/>
</dbReference>
<evidence type="ECO:0000256" key="5">
    <source>
        <dbReference type="ARBA" id="ARBA00022723"/>
    </source>
</evidence>
<dbReference type="GO" id="GO:0003899">
    <property type="term" value="F:DNA-directed RNA polymerase activity"/>
    <property type="evidence" value="ECO:0007669"/>
    <property type="project" value="UniProtKB-UniRule"/>
</dbReference>
<dbReference type="GO" id="GO:0008270">
    <property type="term" value="F:zinc ion binding"/>
    <property type="evidence" value="ECO:0007669"/>
    <property type="project" value="UniProtKB-UniRule"/>
</dbReference>
<comment type="function">
    <text evidence="8">DNA-dependent RNA polymerase (RNAP) catalyzes the transcription of DNA into RNA using the four ribonucleoside triphosphates as substrates.</text>
</comment>
<keyword evidence="1 8" id="KW-0240">DNA-directed RNA polymerase</keyword>
<sequence>MAKYRCGNCWREFDDEQLRALPGVRCPYCGYKIIYMVRKPTVKVVKAI</sequence>
<dbReference type="SUPFAM" id="SSF63393">
    <property type="entry name" value="RNA polymerase subunits"/>
    <property type="match status" value="1"/>
</dbReference>
<evidence type="ECO:0000256" key="8">
    <source>
        <dbReference type="HAMAP-Rule" id="MF_00615"/>
    </source>
</evidence>
<dbReference type="HAMAP" id="MF_00615">
    <property type="entry name" value="RNApol_arch_Rpo12"/>
    <property type="match status" value="1"/>
</dbReference>
<name>A0A650CE02_SULOH</name>
<dbReference type="Gene3D" id="2.20.28.30">
    <property type="entry name" value="RNA polymerase ii, chain L"/>
    <property type="match status" value="1"/>
</dbReference>
<feature type="binding site" evidence="8">
    <location>
        <position position="29"/>
    </location>
    <ligand>
        <name>Zn(2+)</name>
        <dbReference type="ChEBI" id="CHEBI:29105"/>
    </ligand>
</feature>
<dbReference type="SMART" id="SM00659">
    <property type="entry name" value="RPOLCX"/>
    <property type="match status" value="1"/>
</dbReference>
<dbReference type="Proteomes" id="UP000582213">
    <property type="component" value="Unassembled WGS sequence"/>
</dbReference>
<evidence type="ECO:0000313" key="10">
    <source>
        <dbReference type="EMBL" id="QGR15998.1"/>
    </source>
</evidence>
<protein>
    <recommendedName>
        <fullName evidence="8">DNA-directed RNA polymerase subunit Rpo12</fullName>
        <ecNumber evidence="8">2.7.7.6</ecNumber>
    </recommendedName>
    <alternativeName>
        <fullName evidence="8">DNA-directed RNA polymerase subunit P</fullName>
    </alternativeName>
</protein>
<dbReference type="EC" id="2.7.7.6" evidence="8"/>
<feature type="binding site" evidence="8">
    <location>
        <position position="26"/>
    </location>
    <ligand>
        <name>Zn(2+)</name>
        <dbReference type="ChEBI" id="CHEBI:29105"/>
    </ligand>
</feature>
<keyword evidence="7 8" id="KW-0804">Transcription</keyword>
<dbReference type="GO" id="GO:0000428">
    <property type="term" value="C:DNA-directed RNA polymerase complex"/>
    <property type="evidence" value="ECO:0007669"/>
    <property type="project" value="UniProtKB-KW"/>
</dbReference>